<accession>A0A327ND73</accession>
<evidence type="ECO:0000313" key="1">
    <source>
        <dbReference type="EMBL" id="RAI70548.1"/>
    </source>
</evidence>
<dbReference type="Proteomes" id="UP000249493">
    <property type="component" value="Unassembled WGS sequence"/>
</dbReference>
<gene>
    <name evidence="1" type="ORF">DOZ80_13290</name>
</gene>
<name>A0A327ND73_PSEFL</name>
<dbReference type="AlphaFoldDB" id="A0A327ND73"/>
<protein>
    <submittedName>
        <fullName evidence="1">Uncharacterized protein</fullName>
    </submittedName>
</protein>
<organism evidence="1 2">
    <name type="scientific">Pseudomonas fluorescens</name>
    <dbReference type="NCBI Taxonomy" id="294"/>
    <lineage>
        <taxon>Bacteria</taxon>
        <taxon>Pseudomonadati</taxon>
        <taxon>Pseudomonadota</taxon>
        <taxon>Gammaproteobacteria</taxon>
        <taxon>Pseudomonadales</taxon>
        <taxon>Pseudomonadaceae</taxon>
        <taxon>Pseudomonas</taxon>
    </lineage>
</organism>
<dbReference type="EMBL" id="QLIN01000004">
    <property type="protein sequence ID" value="RAI70548.1"/>
    <property type="molecule type" value="Genomic_DNA"/>
</dbReference>
<comment type="caution">
    <text evidence="1">The sequence shown here is derived from an EMBL/GenBank/DDBJ whole genome shotgun (WGS) entry which is preliminary data.</text>
</comment>
<reference evidence="1 2" key="1">
    <citation type="submission" date="2018-06" db="EMBL/GenBank/DDBJ databases">
        <authorList>
            <person name="Zhirakovskaya E."/>
        </authorList>
    </citation>
    <scope>NUCLEOTIDE SEQUENCE [LARGE SCALE GENOMIC DNA]</scope>
    <source>
        <strain evidence="1 2">LY3</strain>
    </source>
</reference>
<proteinExistence type="predicted"/>
<evidence type="ECO:0000313" key="2">
    <source>
        <dbReference type="Proteomes" id="UP000249493"/>
    </source>
</evidence>
<sequence length="85" mass="9655">MEALDIEVDEQPSFDYFLNATSFDEGTSFTVWMIIPDTGPQHEQSGLENVLKAFIRLQLQACTTGVCVGPYCFVVQARQHHFTFH</sequence>